<dbReference type="HAMAP" id="MF_04031">
    <property type="entry name" value="HSV_DUT"/>
    <property type="match status" value="1"/>
</dbReference>
<feature type="domain" description="dUTPase-like" evidence="6">
    <location>
        <begin position="127"/>
        <end position="226"/>
    </location>
</feature>
<evidence type="ECO:0000256" key="3">
    <source>
        <dbReference type="ARBA" id="ARBA00022842"/>
    </source>
</evidence>
<protein>
    <submittedName>
        <fullName evidence="7">ORF54</fullName>
    </submittedName>
</protein>
<dbReference type="InterPro" id="IPR034745">
    <property type="entry name" value="HSV_DUT"/>
</dbReference>
<keyword evidence="4" id="KW-0546">Nucleotide metabolism</keyword>
<dbReference type="InterPro" id="IPR029054">
    <property type="entry name" value="dUTPase-like"/>
</dbReference>
<accession>A0A0B5D3M1</accession>
<dbReference type="SUPFAM" id="SSF51283">
    <property type="entry name" value="dUTPase-like"/>
    <property type="match status" value="2"/>
</dbReference>
<keyword evidence="2" id="KW-0378">Hydrolase</keyword>
<evidence type="ECO:0000313" key="7">
    <source>
        <dbReference type="EMBL" id="AJE29701.1"/>
    </source>
</evidence>
<dbReference type="EMBL" id="KP265674">
    <property type="protein sequence ID" value="AJE29701.1"/>
    <property type="molecule type" value="Genomic_DNA"/>
</dbReference>
<evidence type="ECO:0000256" key="2">
    <source>
        <dbReference type="ARBA" id="ARBA00022801"/>
    </source>
</evidence>
<gene>
    <name evidence="7" type="primary">ORF54</name>
</gene>
<name>A0A0B5D3M1_9GAMA</name>
<evidence type="ECO:0000313" key="8">
    <source>
        <dbReference type="Proteomes" id="UP000297089"/>
    </source>
</evidence>
<dbReference type="GO" id="GO:0046080">
    <property type="term" value="P:dUTP metabolic process"/>
    <property type="evidence" value="ECO:0007669"/>
    <property type="project" value="InterPro"/>
</dbReference>
<dbReference type="GO" id="GO:0046872">
    <property type="term" value="F:metal ion binding"/>
    <property type="evidence" value="ECO:0007669"/>
    <property type="project" value="UniProtKB-KW"/>
</dbReference>
<feature type="compositionally biased region" description="Polar residues" evidence="5">
    <location>
        <begin position="264"/>
        <end position="276"/>
    </location>
</feature>
<dbReference type="KEGG" id="vg:65099585"/>
<keyword evidence="8" id="KW-1185">Reference proteome</keyword>
<dbReference type="InterPro" id="IPR036157">
    <property type="entry name" value="dUTPase-like_sf"/>
</dbReference>
<dbReference type="Gene3D" id="2.70.40.10">
    <property type="match status" value="2"/>
</dbReference>
<evidence type="ECO:0000256" key="4">
    <source>
        <dbReference type="ARBA" id="ARBA00023080"/>
    </source>
</evidence>
<dbReference type="Pfam" id="PF00692">
    <property type="entry name" value="dUTPase"/>
    <property type="match status" value="1"/>
</dbReference>
<evidence type="ECO:0000256" key="1">
    <source>
        <dbReference type="ARBA" id="ARBA00022723"/>
    </source>
</evidence>
<organism evidence="7 8">
    <name type="scientific">macacine gammaherpesvirus 12</name>
    <dbReference type="NCBI Taxonomy" id="2560571"/>
    <lineage>
        <taxon>Viruses</taxon>
        <taxon>Duplodnaviria</taxon>
        <taxon>Heunggongvirae</taxon>
        <taxon>Peploviricota</taxon>
        <taxon>Herviviricetes</taxon>
        <taxon>Herpesvirales</taxon>
        <taxon>Orthoherpesviridae</taxon>
        <taxon>Gammaherpesvirinae</taxon>
        <taxon>Rhadinovirus</taxon>
        <taxon>Rhadinovirus macacinegamma12</taxon>
    </lineage>
</organism>
<keyword evidence="3" id="KW-0460">Magnesium</keyword>
<reference evidence="7 8" key="1">
    <citation type="submission" date="2018-02" db="EMBL/GenBank/DDBJ databases">
        <title>Complete genome sequence of MneRV2, the pig-tailed macaque RV2 rhadinovirus, and evolutionary relationship with rhesus macaque RRV and human herpesvirus 8/KSHV.</title>
        <authorList>
            <person name="Rose T.M."/>
            <person name="Bruce A.G."/>
        </authorList>
    </citation>
    <scope>NUCLEOTIDE SEQUENCE [LARGE SCALE GENOMIC DNA]</scope>
    <source>
        <strain evidence="7 8">J97167</strain>
    </source>
</reference>
<keyword evidence="1" id="KW-0479">Metal-binding</keyword>
<proteinExistence type="inferred from homology"/>
<dbReference type="Proteomes" id="UP000297089">
    <property type="component" value="Segment"/>
</dbReference>
<evidence type="ECO:0000259" key="6">
    <source>
        <dbReference type="Pfam" id="PF00692"/>
    </source>
</evidence>
<sequence length="290" mass="32093">MAGVTAHTVTYAFDSFKFEIVPKNNSSRIMFRNKFPVVVKPGEPLVVPLGLRILRAPQCAFFLSGEPTDEVYYHTGLIDQGYRGEIKLIILNKTKHTVTLYRGEVNVSLIAFMYASPGPLPCPLLNLPHYSLDAGFDVTSPHAMTIPPTDRTPFTLSLYYKSPQLSTPHVPLIVGRSGLATKGLTVDATKWTQSLVHLRFYNFTKEPIDIPANSRICQVVFIHEDHIPRGWNILRSRVQLGSALQVSWARIRFTDVATLPATHALNSRPPTSPTDQETSRGAKGLGSSGL</sequence>
<dbReference type="GO" id="GO:0004170">
    <property type="term" value="F:dUTP diphosphatase activity"/>
    <property type="evidence" value="ECO:0007669"/>
    <property type="project" value="InterPro"/>
</dbReference>
<feature type="region of interest" description="Disordered" evidence="5">
    <location>
        <begin position="262"/>
        <end position="290"/>
    </location>
</feature>
<evidence type="ECO:0000256" key="5">
    <source>
        <dbReference type="SAM" id="MobiDB-lite"/>
    </source>
</evidence>